<keyword evidence="5" id="KW-0808">Transferase</keyword>
<dbReference type="GO" id="GO:0000155">
    <property type="term" value="F:phosphorelay sensor kinase activity"/>
    <property type="evidence" value="ECO:0007669"/>
    <property type="project" value="InterPro"/>
</dbReference>
<dbReference type="InterPro" id="IPR003594">
    <property type="entry name" value="HATPase_dom"/>
</dbReference>
<dbReference type="SUPFAM" id="SSF47384">
    <property type="entry name" value="Homodimeric domain of signal transducing histidine kinase"/>
    <property type="match status" value="1"/>
</dbReference>
<evidence type="ECO:0000256" key="5">
    <source>
        <dbReference type="ARBA" id="ARBA00022679"/>
    </source>
</evidence>
<accession>A0A9D2JYW3</accession>
<keyword evidence="4" id="KW-0597">Phosphoprotein</keyword>
<sequence length="406" mass="46344">MAEKLRRKFILVSVGAVSIVVFTIALFSNLINYTQILNHSDELLVLLAENDGHFPMKEEPSKEYQLPPKISPEAPFSTRFFTVRLDNNRNVVETDTGKIASISTTEAFQYANKALQKGKSSHFIDHYRYLIVDQGDRSLIIFMDVERELEMFYIFLKNSLLICLIGTSAVFILVSLFSKRAIRPIVESYEKQKQFITDASHELKTPLAIINTNTEVLEMEYGESQWTKSTQNQITRLSGLVESLITLTRMDEEKMELLKTEFSLSDLIIKIAEQFKEWGNNQNKNLHLEVEDSISYYGNEESFSQLITILIDNAFKYSPKDSEIIISLKKQGKGIIFQTINQADHLSIGNYEQLFERFYRLDQSRNSQIGGQGIGLSIAQAIVKQHKGKIKAESPDGKTMVLTVQL</sequence>
<evidence type="ECO:0000256" key="6">
    <source>
        <dbReference type="ARBA" id="ARBA00022777"/>
    </source>
</evidence>
<dbReference type="InterPro" id="IPR036097">
    <property type="entry name" value="HisK_dim/P_sf"/>
</dbReference>
<evidence type="ECO:0000256" key="8">
    <source>
        <dbReference type="SAM" id="Phobius"/>
    </source>
</evidence>
<keyword evidence="6 10" id="KW-0418">Kinase</keyword>
<evidence type="ECO:0000256" key="1">
    <source>
        <dbReference type="ARBA" id="ARBA00000085"/>
    </source>
</evidence>
<dbReference type="GO" id="GO:0005886">
    <property type="term" value="C:plasma membrane"/>
    <property type="evidence" value="ECO:0007669"/>
    <property type="project" value="TreeGrafter"/>
</dbReference>
<dbReference type="PANTHER" id="PTHR45453:SF1">
    <property type="entry name" value="PHOSPHATE REGULON SENSOR PROTEIN PHOR"/>
    <property type="match status" value="1"/>
</dbReference>
<dbReference type="EC" id="2.7.13.3" evidence="3"/>
<dbReference type="Gene3D" id="3.30.565.10">
    <property type="entry name" value="Histidine kinase-like ATPase, C-terminal domain"/>
    <property type="match status" value="1"/>
</dbReference>
<keyword evidence="7" id="KW-0902">Two-component regulatory system</keyword>
<dbReference type="Gene3D" id="1.10.287.130">
    <property type="match status" value="1"/>
</dbReference>
<dbReference type="InterPro" id="IPR003661">
    <property type="entry name" value="HisK_dim/P_dom"/>
</dbReference>
<evidence type="ECO:0000256" key="2">
    <source>
        <dbReference type="ARBA" id="ARBA00004370"/>
    </source>
</evidence>
<reference evidence="10" key="2">
    <citation type="submission" date="2021-04" db="EMBL/GenBank/DDBJ databases">
        <authorList>
            <person name="Gilroy R."/>
        </authorList>
    </citation>
    <scope>NUCLEOTIDE SEQUENCE</scope>
    <source>
        <strain evidence="10">CHK169-4300</strain>
    </source>
</reference>
<reference evidence="10" key="1">
    <citation type="journal article" date="2021" name="PeerJ">
        <title>Extensive microbial diversity within the chicken gut microbiome revealed by metagenomics and culture.</title>
        <authorList>
            <person name="Gilroy R."/>
            <person name="Ravi A."/>
            <person name="Getino M."/>
            <person name="Pursley I."/>
            <person name="Horton D.L."/>
            <person name="Alikhan N.F."/>
            <person name="Baker D."/>
            <person name="Gharbi K."/>
            <person name="Hall N."/>
            <person name="Watson M."/>
            <person name="Adriaenssens E.M."/>
            <person name="Foster-Nyarko E."/>
            <person name="Jarju S."/>
            <person name="Secka A."/>
            <person name="Antonio M."/>
            <person name="Oren A."/>
            <person name="Chaudhuri R.R."/>
            <person name="La Ragione R."/>
            <person name="Hildebrand F."/>
            <person name="Pallen M.J."/>
        </authorList>
    </citation>
    <scope>NUCLEOTIDE SEQUENCE</scope>
    <source>
        <strain evidence="10">CHK169-4300</strain>
    </source>
</reference>
<organism evidence="10 11">
    <name type="scientific">Candidatus Atopostipes pullistercoris</name>
    <dbReference type="NCBI Taxonomy" id="2838467"/>
    <lineage>
        <taxon>Bacteria</taxon>
        <taxon>Bacillati</taxon>
        <taxon>Bacillota</taxon>
        <taxon>Bacilli</taxon>
        <taxon>Lactobacillales</taxon>
        <taxon>Carnobacteriaceae</taxon>
        <taxon>Atopostipes</taxon>
    </lineage>
</organism>
<dbReference type="InterPro" id="IPR050351">
    <property type="entry name" value="BphY/WalK/GraS-like"/>
</dbReference>
<evidence type="ECO:0000256" key="4">
    <source>
        <dbReference type="ARBA" id="ARBA00022553"/>
    </source>
</evidence>
<name>A0A9D2JYW3_9LACT</name>
<gene>
    <name evidence="10" type="ORF">H9808_08190</name>
</gene>
<protein>
    <recommendedName>
        <fullName evidence="3">histidine kinase</fullName>
        <ecNumber evidence="3">2.7.13.3</ecNumber>
    </recommendedName>
</protein>
<feature type="transmembrane region" description="Helical" evidence="8">
    <location>
        <begin position="152"/>
        <end position="177"/>
    </location>
</feature>
<dbReference type="EMBL" id="DXAZ01000133">
    <property type="protein sequence ID" value="HIZ71722.1"/>
    <property type="molecule type" value="Genomic_DNA"/>
</dbReference>
<comment type="caution">
    <text evidence="10">The sequence shown here is derived from an EMBL/GenBank/DDBJ whole genome shotgun (WGS) entry which is preliminary data.</text>
</comment>
<dbReference type="SMART" id="SM00387">
    <property type="entry name" value="HATPase_c"/>
    <property type="match status" value="1"/>
</dbReference>
<dbReference type="PROSITE" id="PS50109">
    <property type="entry name" value="HIS_KIN"/>
    <property type="match status" value="1"/>
</dbReference>
<comment type="catalytic activity">
    <reaction evidence="1">
        <text>ATP + protein L-histidine = ADP + protein N-phospho-L-histidine.</text>
        <dbReference type="EC" id="2.7.13.3"/>
    </reaction>
</comment>
<feature type="transmembrane region" description="Helical" evidence="8">
    <location>
        <begin position="9"/>
        <end position="31"/>
    </location>
</feature>
<dbReference type="AlphaFoldDB" id="A0A9D2JYW3"/>
<evidence type="ECO:0000313" key="11">
    <source>
        <dbReference type="Proteomes" id="UP000824106"/>
    </source>
</evidence>
<keyword evidence="8" id="KW-1133">Transmembrane helix</keyword>
<dbReference type="CDD" id="cd00082">
    <property type="entry name" value="HisKA"/>
    <property type="match status" value="1"/>
</dbReference>
<keyword evidence="8" id="KW-0812">Transmembrane</keyword>
<evidence type="ECO:0000256" key="7">
    <source>
        <dbReference type="ARBA" id="ARBA00023012"/>
    </source>
</evidence>
<comment type="subcellular location">
    <subcellularLocation>
        <location evidence="2">Membrane</location>
    </subcellularLocation>
</comment>
<dbReference type="InterPro" id="IPR036890">
    <property type="entry name" value="HATPase_C_sf"/>
</dbReference>
<dbReference type="CDD" id="cd00075">
    <property type="entry name" value="HATPase"/>
    <property type="match status" value="1"/>
</dbReference>
<evidence type="ECO:0000313" key="10">
    <source>
        <dbReference type="EMBL" id="HIZ71722.1"/>
    </source>
</evidence>
<proteinExistence type="predicted"/>
<dbReference type="Proteomes" id="UP000824106">
    <property type="component" value="Unassembled WGS sequence"/>
</dbReference>
<dbReference type="GO" id="GO:0004721">
    <property type="term" value="F:phosphoprotein phosphatase activity"/>
    <property type="evidence" value="ECO:0007669"/>
    <property type="project" value="TreeGrafter"/>
</dbReference>
<dbReference type="Pfam" id="PF00512">
    <property type="entry name" value="HisKA"/>
    <property type="match status" value="1"/>
</dbReference>
<keyword evidence="8" id="KW-0472">Membrane</keyword>
<dbReference type="InterPro" id="IPR005467">
    <property type="entry name" value="His_kinase_dom"/>
</dbReference>
<feature type="domain" description="Histidine kinase" evidence="9">
    <location>
        <begin position="198"/>
        <end position="406"/>
    </location>
</feature>
<dbReference type="PRINTS" id="PR00344">
    <property type="entry name" value="BCTRLSENSOR"/>
</dbReference>
<dbReference type="InterPro" id="IPR004358">
    <property type="entry name" value="Sig_transdc_His_kin-like_C"/>
</dbReference>
<dbReference type="SUPFAM" id="SSF55874">
    <property type="entry name" value="ATPase domain of HSP90 chaperone/DNA topoisomerase II/histidine kinase"/>
    <property type="match status" value="1"/>
</dbReference>
<dbReference type="PANTHER" id="PTHR45453">
    <property type="entry name" value="PHOSPHATE REGULON SENSOR PROTEIN PHOR"/>
    <property type="match status" value="1"/>
</dbReference>
<dbReference type="GO" id="GO:0016036">
    <property type="term" value="P:cellular response to phosphate starvation"/>
    <property type="evidence" value="ECO:0007669"/>
    <property type="project" value="TreeGrafter"/>
</dbReference>
<evidence type="ECO:0000256" key="3">
    <source>
        <dbReference type="ARBA" id="ARBA00012438"/>
    </source>
</evidence>
<evidence type="ECO:0000259" key="9">
    <source>
        <dbReference type="PROSITE" id="PS50109"/>
    </source>
</evidence>
<dbReference type="Pfam" id="PF02518">
    <property type="entry name" value="HATPase_c"/>
    <property type="match status" value="1"/>
</dbReference>
<dbReference type="SMART" id="SM00388">
    <property type="entry name" value="HisKA"/>
    <property type="match status" value="1"/>
</dbReference>